<gene>
    <name evidence="2" type="ORF">OJ254_02010</name>
</gene>
<feature type="transmembrane region" description="Helical" evidence="1">
    <location>
        <begin position="35"/>
        <end position="53"/>
    </location>
</feature>
<evidence type="ECO:0000313" key="3">
    <source>
        <dbReference type="Proteomes" id="UP001164959"/>
    </source>
</evidence>
<sequence length="95" mass="9532">MPNVVLGNAANLLAGAILLGGFTVASLYLQQARGLGPVPAAALLVPPNVAALIASQLSGRLITRIGAVTTLLVTLLVQAAAAAWWALALDAHARS</sequence>
<reference evidence="2" key="1">
    <citation type="submission" date="2022-11" db="EMBL/GenBank/DDBJ databases">
        <title>Identification and genomic analyses of a novel endophytic actinobacterium Streptomyces endophytica sp. nov. with potential for biocontrol of Yam anthracnose.</title>
        <authorList>
            <person name="Huang X."/>
        </authorList>
    </citation>
    <scope>NUCLEOTIDE SEQUENCE</scope>
    <source>
        <strain evidence="2">HNM0140</strain>
    </source>
</reference>
<accession>A0ABY6P7P0</accession>
<evidence type="ECO:0000313" key="2">
    <source>
        <dbReference type="EMBL" id="UZJ29480.1"/>
    </source>
</evidence>
<dbReference type="Proteomes" id="UP001164959">
    <property type="component" value="Chromosome"/>
</dbReference>
<evidence type="ECO:0000256" key="1">
    <source>
        <dbReference type="SAM" id="Phobius"/>
    </source>
</evidence>
<keyword evidence="1" id="KW-0472">Membrane</keyword>
<feature type="transmembrane region" description="Helical" evidence="1">
    <location>
        <begin position="12"/>
        <end position="29"/>
    </location>
</feature>
<feature type="transmembrane region" description="Helical" evidence="1">
    <location>
        <begin position="65"/>
        <end position="87"/>
    </location>
</feature>
<dbReference type="InterPro" id="IPR036259">
    <property type="entry name" value="MFS_trans_sf"/>
</dbReference>
<keyword evidence="1" id="KW-0812">Transmembrane</keyword>
<protein>
    <submittedName>
        <fullName evidence="2">Uncharacterized protein</fullName>
    </submittedName>
</protein>
<name>A0ABY6P7P0_9ACTN</name>
<dbReference type="Gene3D" id="1.20.1250.20">
    <property type="entry name" value="MFS general substrate transporter like domains"/>
    <property type="match status" value="1"/>
</dbReference>
<dbReference type="SUPFAM" id="SSF103473">
    <property type="entry name" value="MFS general substrate transporter"/>
    <property type="match status" value="1"/>
</dbReference>
<keyword evidence="3" id="KW-1185">Reference proteome</keyword>
<organism evidence="2 3">
    <name type="scientific">Streptomyces endophytica</name>
    <dbReference type="NCBI Taxonomy" id="2991496"/>
    <lineage>
        <taxon>Bacteria</taxon>
        <taxon>Bacillati</taxon>
        <taxon>Actinomycetota</taxon>
        <taxon>Actinomycetes</taxon>
        <taxon>Kitasatosporales</taxon>
        <taxon>Streptomycetaceae</taxon>
        <taxon>Streptomyces</taxon>
    </lineage>
</organism>
<proteinExistence type="predicted"/>
<dbReference type="EMBL" id="CP110636">
    <property type="protein sequence ID" value="UZJ29480.1"/>
    <property type="molecule type" value="Genomic_DNA"/>
</dbReference>
<dbReference type="RefSeq" id="WP_265360995.1">
    <property type="nucleotide sequence ID" value="NZ_CP110636.1"/>
</dbReference>
<keyword evidence="1" id="KW-1133">Transmembrane helix</keyword>